<reference evidence="1 2" key="1">
    <citation type="submission" date="2019-04" db="EMBL/GenBank/DDBJ databases">
        <title>Sphingomonas psychrotolerans sp. nov., isolated from soil in the Tianshan Mountains, Xinjiang, China.</title>
        <authorList>
            <person name="Luo Y."/>
            <person name="Sheng H."/>
        </authorList>
    </citation>
    <scope>NUCLEOTIDE SEQUENCE [LARGE SCALE GENOMIC DNA]</scope>
    <source>
        <strain evidence="1 2">ZFGT-11</strain>
    </source>
</reference>
<dbReference type="Proteomes" id="UP000306147">
    <property type="component" value="Unassembled WGS sequence"/>
</dbReference>
<dbReference type="Gene3D" id="6.10.250.2870">
    <property type="match status" value="1"/>
</dbReference>
<organism evidence="1 2">
    <name type="scientific">Sphingomonas gei</name>
    <dbReference type="NCBI Taxonomy" id="1395960"/>
    <lineage>
        <taxon>Bacteria</taxon>
        <taxon>Pseudomonadati</taxon>
        <taxon>Pseudomonadota</taxon>
        <taxon>Alphaproteobacteria</taxon>
        <taxon>Sphingomonadales</taxon>
        <taxon>Sphingomonadaceae</taxon>
        <taxon>Sphingomonas</taxon>
    </lineage>
</organism>
<keyword evidence="2" id="KW-1185">Reference proteome</keyword>
<gene>
    <name evidence="1" type="ORF">E5A73_01910</name>
</gene>
<name>A0A4S1XGY8_9SPHN</name>
<evidence type="ECO:0000313" key="2">
    <source>
        <dbReference type="Proteomes" id="UP000306147"/>
    </source>
</evidence>
<dbReference type="OrthoDB" id="7583178at2"/>
<dbReference type="AlphaFoldDB" id="A0A4S1XGY8"/>
<sequence>MSELHDLHAQLLQMLDELEELTKRPSPDEAALASVRYRLTRTSSARRRLVDALCVECKRVLSEEDAASLYALHDTNTAAMTASSEHIVTWSLREIVKNWPGYCQASQALRGSMRAQIEAEKAVLYRHL</sequence>
<dbReference type="RefSeq" id="WP_135962100.1">
    <property type="nucleotide sequence ID" value="NZ_SRXT01000001.1"/>
</dbReference>
<evidence type="ECO:0000313" key="1">
    <source>
        <dbReference type="EMBL" id="TGX55899.1"/>
    </source>
</evidence>
<proteinExistence type="predicted"/>
<dbReference type="EMBL" id="SRXT01000001">
    <property type="protein sequence ID" value="TGX55899.1"/>
    <property type="molecule type" value="Genomic_DNA"/>
</dbReference>
<evidence type="ECO:0008006" key="3">
    <source>
        <dbReference type="Google" id="ProtNLM"/>
    </source>
</evidence>
<comment type="caution">
    <text evidence="1">The sequence shown here is derived from an EMBL/GenBank/DDBJ whole genome shotgun (WGS) entry which is preliminary data.</text>
</comment>
<protein>
    <recommendedName>
        <fullName evidence="3">DUF2489 domain-containing protein</fullName>
    </recommendedName>
</protein>
<accession>A0A4S1XGY8</accession>